<evidence type="ECO:0000259" key="1">
    <source>
        <dbReference type="SMART" id="SM00943"/>
    </source>
</evidence>
<dbReference type="Gene3D" id="3.40.50.300">
    <property type="entry name" value="P-loop containing nucleotide triphosphate hydrolases"/>
    <property type="match status" value="1"/>
</dbReference>
<dbReference type="Pfam" id="PF09250">
    <property type="entry name" value="Prim-Pol"/>
    <property type="match status" value="1"/>
</dbReference>
<evidence type="ECO:0000313" key="2">
    <source>
        <dbReference type="EMBL" id="CRY94432.1"/>
    </source>
</evidence>
<accession>A0A0H5QE97</accession>
<dbReference type="SMART" id="SM00943">
    <property type="entry name" value="Prim-Pol"/>
    <property type="match status" value="1"/>
</dbReference>
<sequence>MTPKLHGITEPLEAALIYAELGLAVVPIRKGTKQPPMKAWQKEATQVPEKIRQWWSRWPDSGVGVVTGEKSGGLAVIDLDEHPEDGRRGVELLQTWERENGRLPETWTATTGSGGRHLFFKLQGSMKRQQHLYDNQVDFQTDGALVILPPTIHAKTGRPYKWDIAPDQRPLAVYDDQAAAFIDEGYLEARGNVSGPRFEAQKEVTAGGRTDYLFRMLSSLQAKGLTDAAIRAAVSAENDSVCVPPLSDQELECEVFPALQRFEKGALSGNSGQKQAKSKSPLSLDLVSLDNVPEERPDWLISGYIPRYQITTLAGDGGSGKTTVWCNIAAAVSSGRPCFIEHGETVQREPGTVMFFSAEDSLKYTLARRLRKNGADLSRIISLDISDERFQAVKFNSDFLEQLLATYRPELCIFDPIQAFVPAEIKMGDRNAMRQCLGPLIGYGDKYGTTFIIVVHTNKQSGVYGRRRIADSADIWDSSRSVLIVGDTGDGQQYMAHEKANYSRHNDTVLFSLDDEVATFRGTSELTDRDYVLKAQYSGKAQPQRADAKDLILHLLENFQVEDDEGNFPEPGRVETGTLDALLKQCGVSKNTAARAKSELTKEGKIKAVATGFGKDKKWFTVLCPDTNG</sequence>
<reference evidence="2" key="1">
    <citation type="submission" date="2015-06" db="EMBL/GenBank/DDBJ databases">
        <authorList>
            <person name="Joergensen T."/>
        </authorList>
    </citation>
    <scope>NUCLEOTIDE SEQUENCE</scope>
    <source>
        <plasmid evidence="2">pRGRH0253</plasmid>
    </source>
</reference>
<feature type="domain" description="DNA primase/polymerase bifunctional N-terminal" evidence="1">
    <location>
        <begin position="15"/>
        <end position="180"/>
    </location>
</feature>
<geneLocation type="plasmid" evidence="2">
    <name>pRGRH0253</name>
</geneLocation>
<dbReference type="AlphaFoldDB" id="A0A0H5QE97"/>
<proteinExistence type="predicted"/>
<dbReference type="SUPFAM" id="SSF52540">
    <property type="entry name" value="P-loop containing nucleoside triphosphate hydrolases"/>
    <property type="match status" value="1"/>
</dbReference>
<keyword evidence="2" id="KW-0614">Plasmid</keyword>
<dbReference type="Gene3D" id="3.30.720.160">
    <property type="entry name" value="Bifunctional DNA primase/polymerase, N-terminal"/>
    <property type="match status" value="1"/>
</dbReference>
<name>A0A0H5QE97_9ZZZZ</name>
<dbReference type="EMBL" id="LN852926">
    <property type="protein sequence ID" value="CRY94432.1"/>
    <property type="molecule type" value="Genomic_DNA"/>
</dbReference>
<dbReference type="InterPro" id="IPR027417">
    <property type="entry name" value="P-loop_NTPase"/>
</dbReference>
<dbReference type="CDD" id="cd04859">
    <property type="entry name" value="Prim_Pol"/>
    <property type="match status" value="1"/>
</dbReference>
<dbReference type="Pfam" id="PF13481">
    <property type="entry name" value="AAA_25"/>
    <property type="match status" value="1"/>
</dbReference>
<protein>
    <recommendedName>
        <fullName evidence="1">DNA primase/polymerase bifunctional N-terminal domain-containing protein</fullName>
    </recommendedName>
</protein>
<reference evidence="2" key="2">
    <citation type="submission" date="2015-07" db="EMBL/GenBank/DDBJ databases">
        <title>Plasmids, circular viruses and viroids from rat gut.</title>
        <authorList>
            <person name="Jorgensen T.J."/>
            <person name="Hansen M.A."/>
            <person name="Xu Z."/>
            <person name="Tabak M.A."/>
            <person name="Sorensen S.J."/>
            <person name="Hansen L.H."/>
        </authorList>
    </citation>
    <scope>NUCLEOTIDE SEQUENCE</scope>
    <source>
        <plasmid evidence="2">pRGRH0253</plasmid>
    </source>
</reference>
<dbReference type="SUPFAM" id="SSF56747">
    <property type="entry name" value="Prim-pol domain"/>
    <property type="match status" value="1"/>
</dbReference>
<organism evidence="2">
    <name type="scientific">uncultured prokaryote</name>
    <dbReference type="NCBI Taxonomy" id="198431"/>
    <lineage>
        <taxon>unclassified sequences</taxon>
        <taxon>environmental samples</taxon>
    </lineage>
</organism>
<dbReference type="InterPro" id="IPR015330">
    <property type="entry name" value="DNA_primase/pol_bifunc_N"/>
</dbReference>